<accession>A0ABP9F0D1</accession>
<proteinExistence type="predicted"/>
<evidence type="ECO:0000313" key="2">
    <source>
        <dbReference type="Proteomes" id="UP001501521"/>
    </source>
</evidence>
<dbReference type="Proteomes" id="UP001501521">
    <property type="component" value="Unassembled WGS sequence"/>
</dbReference>
<sequence>MAGRVMGGTNTVTVVVDYGFGDKTVSDDAVYAFGDPTTVTDECVEVNDTLEGQLDDELCDDFTFMYERQVGPYNAAGTYYVDNTASFVTNDTGTTGDDDAQVVITVPEDSGVCTLTQGYWKTHSEAGPAAHPDDGWDNVGVDAQDTMFYNSGKTWLEVFNTAPAGNAYYILAHQYMAAWLNVSNGADSTAAVDSALAQADVLLSSVTGTTLTKQQTTLAKQLAATLASYNEGSTGPGHCDALEPVIR</sequence>
<name>A0ABP9F0D1_9ACTN</name>
<evidence type="ECO:0000313" key="1">
    <source>
        <dbReference type="EMBL" id="GAA4889853.1"/>
    </source>
</evidence>
<organism evidence="1 2">
    <name type="scientific">Tessaracoccus lubricantis</name>
    <dbReference type="NCBI Taxonomy" id="545543"/>
    <lineage>
        <taxon>Bacteria</taxon>
        <taxon>Bacillati</taxon>
        <taxon>Actinomycetota</taxon>
        <taxon>Actinomycetes</taxon>
        <taxon>Propionibacteriales</taxon>
        <taxon>Propionibacteriaceae</taxon>
        <taxon>Tessaracoccus</taxon>
    </lineage>
</organism>
<keyword evidence="2" id="KW-1185">Reference proteome</keyword>
<comment type="caution">
    <text evidence="1">The sequence shown here is derived from an EMBL/GenBank/DDBJ whole genome shotgun (WGS) entry which is preliminary data.</text>
</comment>
<dbReference type="RefSeq" id="WP_345577890.1">
    <property type="nucleotide sequence ID" value="NZ_BAABLV010000005.1"/>
</dbReference>
<gene>
    <name evidence="1" type="ORF">GCM10025789_02880</name>
</gene>
<dbReference type="EMBL" id="BAABLV010000005">
    <property type="protein sequence ID" value="GAA4889853.1"/>
    <property type="molecule type" value="Genomic_DNA"/>
</dbReference>
<reference evidence="2" key="1">
    <citation type="journal article" date="2019" name="Int. J. Syst. Evol. Microbiol.">
        <title>The Global Catalogue of Microorganisms (GCM) 10K type strain sequencing project: providing services to taxonomists for standard genome sequencing and annotation.</title>
        <authorList>
            <consortium name="The Broad Institute Genomics Platform"/>
            <consortium name="The Broad Institute Genome Sequencing Center for Infectious Disease"/>
            <person name="Wu L."/>
            <person name="Ma J."/>
        </authorList>
    </citation>
    <scope>NUCLEOTIDE SEQUENCE [LARGE SCALE GENOMIC DNA]</scope>
    <source>
        <strain evidence="2">JCM 19125</strain>
    </source>
</reference>
<protein>
    <submittedName>
        <fullName evidence="1">Uncharacterized protein</fullName>
    </submittedName>
</protein>